<dbReference type="Gene3D" id="1.10.287.130">
    <property type="match status" value="1"/>
</dbReference>
<keyword evidence="9 17" id="KW-0418">Kinase</keyword>
<evidence type="ECO:0000259" key="15">
    <source>
        <dbReference type="PROSITE" id="PS50109"/>
    </source>
</evidence>
<keyword evidence="6 17" id="KW-0808">Transferase</keyword>
<protein>
    <recommendedName>
        <fullName evidence="3">histidine kinase</fullName>
        <ecNumber evidence="3">2.7.13.3</ecNumber>
    </recommendedName>
</protein>
<evidence type="ECO:0000256" key="7">
    <source>
        <dbReference type="ARBA" id="ARBA00022692"/>
    </source>
</evidence>
<evidence type="ECO:0000259" key="16">
    <source>
        <dbReference type="PROSITE" id="PS50885"/>
    </source>
</evidence>
<keyword evidence="18" id="KW-1185">Reference proteome</keyword>
<evidence type="ECO:0000256" key="10">
    <source>
        <dbReference type="ARBA" id="ARBA00022840"/>
    </source>
</evidence>
<dbReference type="InterPro" id="IPR036890">
    <property type="entry name" value="HATPase_C_sf"/>
</dbReference>
<dbReference type="Pfam" id="PF00672">
    <property type="entry name" value="HAMP"/>
    <property type="match status" value="1"/>
</dbReference>
<dbReference type="InterPro" id="IPR003594">
    <property type="entry name" value="HATPase_dom"/>
</dbReference>
<evidence type="ECO:0000256" key="11">
    <source>
        <dbReference type="ARBA" id="ARBA00022989"/>
    </source>
</evidence>
<dbReference type="Pfam" id="PF02743">
    <property type="entry name" value="dCache_1"/>
    <property type="match status" value="1"/>
</dbReference>
<comment type="subcellular location">
    <subcellularLocation>
        <location evidence="2">Cell membrane</location>
        <topology evidence="2">Multi-pass membrane protein</topology>
    </subcellularLocation>
</comment>
<keyword evidence="13 14" id="KW-0472">Membrane</keyword>
<dbReference type="PROSITE" id="PS50109">
    <property type="entry name" value="HIS_KIN"/>
    <property type="match status" value="1"/>
</dbReference>
<dbReference type="InterPro" id="IPR010559">
    <property type="entry name" value="Sig_transdc_His_kin_internal"/>
</dbReference>
<evidence type="ECO:0000256" key="4">
    <source>
        <dbReference type="ARBA" id="ARBA00022475"/>
    </source>
</evidence>
<evidence type="ECO:0000256" key="1">
    <source>
        <dbReference type="ARBA" id="ARBA00000085"/>
    </source>
</evidence>
<name>A0ABW5RA73_9BACL</name>
<evidence type="ECO:0000256" key="6">
    <source>
        <dbReference type="ARBA" id="ARBA00022679"/>
    </source>
</evidence>
<organism evidence="17 18">
    <name type="scientific">Marinicrinis sediminis</name>
    <dbReference type="NCBI Taxonomy" id="1652465"/>
    <lineage>
        <taxon>Bacteria</taxon>
        <taxon>Bacillati</taxon>
        <taxon>Bacillota</taxon>
        <taxon>Bacilli</taxon>
        <taxon>Bacillales</taxon>
        <taxon>Paenibacillaceae</taxon>
    </lineage>
</organism>
<evidence type="ECO:0000256" key="9">
    <source>
        <dbReference type="ARBA" id="ARBA00022777"/>
    </source>
</evidence>
<comment type="catalytic activity">
    <reaction evidence="1">
        <text>ATP + protein L-histidine = ADP + protein N-phospho-L-histidine.</text>
        <dbReference type="EC" id="2.7.13.3"/>
    </reaction>
</comment>
<dbReference type="Proteomes" id="UP001597497">
    <property type="component" value="Unassembled WGS sequence"/>
</dbReference>
<dbReference type="PANTHER" id="PTHR34220">
    <property type="entry name" value="SENSOR HISTIDINE KINASE YPDA"/>
    <property type="match status" value="1"/>
</dbReference>
<dbReference type="InterPro" id="IPR005467">
    <property type="entry name" value="His_kinase_dom"/>
</dbReference>
<evidence type="ECO:0000256" key="13">
    <source>
        <dbReference type="ARBA" id="ARBA00023136"/>
    </source>
</evidence>
<evidence type="ECO:0000313" key="17">
    <source>
        <dbReference type="EMBL" id="MFD2671674.1"/>
    </source>
</evidence>
<gene>
    <name evidence="17" type="ORF">ACFSUC_08655</name>
</gene>
<feature type="transmembrane region" description="Helical" evidence="14">
    <location>
        <begin position="16"/>
        <end position="37"/>
    </location>
</feature>
<evidence type="ECO:0000256" key="3">
    <source>
        <dbReference type="ARBA" id="ARBA00012438"/>
    </source>
</evidence>
<keyword evidence="4" id="KW-1003">Cell membrane</keyword>
<dbReference type="PROSITE" id="PS50885">
    <property type="entry name" value="HAMP"/>
    <property type="match status" value="1"/>
</dbReference>
<dbReference type="Gene3D" id="3.30.450.20">
    <property type="entry name" value="PAS domain"/>
    <property type="match status" value="1"/>
</dbReference>
<dbReference type="InterPro" id="IPR033479">
    <property type="entry name" value="dCache_1"/>
</dbReference>
<dbReference type="SUPFAM" id="SSF55874">
    <property type="entry name" value="ATPase domain of HSP90 chaperone/DNA topoisomerase II/histidine kinase"/>
    <property type="match status" value="1"/>
</dbReference>
<dbReference type="EC" id="2.7.13.3" evidence="3"/>
<dbReference type="Gene3D" id="3.30.565.10">
    <property type="entry name" value="Histidine kinase-like ATPase, C-terminal domain"/>
    <property type="match status" value="1"/>
</dbReference>
<keyword evidence="11 14" id="KW-1133">Transmembrane helix</keyword>
<dbReference type="InterPro" id="IPR003660">
    <property type="entry name" value="HAMP_dom"/>
</dbReference>
<keyword evidence="10" id="KW-0067">ATP-binding</keyword>
<dbReference type="SUPFAM" id="SSF158472">
    <property type="entry name" value="HAMP domain-like"/>
    <property type="match status" value="1"/>
</dbReference>
<dbReference type="SMART" id="SM00304">
    <property type="entry name" value="HAMP"/>
    <property type="match status" value="1"/>
</dbReference>
<dbReference type="EMBL" id="JBHUMM010000014">
    <property type="protein sequence ID" value="MFD2671674.1"/>
    <property type="molecule type" value="Genomic_DNA"/>
</dbReference>
<feature type="domain" description="Histidine kinase" evidence="15">
    <location>
        <begin position="417"/>
        <end position="581"/>
    </location>
</feature>
<evidence type="ECO:0000256" key="2">
    <source>
        <dbReference type="ARBA" id="ARBA00004651"/>
    </source>
</evidence>
<feature type="transmembrane region" description="Helical" evidence="14">
    <location>
        <begin position="299"/>
        <end position="322"/>
    </location>
</feature>
<evidence type="ECO:0000256" key="8">
    <source>
        <dbReference type="ARBA" id="ARBA00022741"/>
    </source>
</evidence>
<dbReference type="Pfam" id="PF02518">
    <property type="entry name" value="HATPase_c"/>
    <property type="match status" value="1"/>
</dbReference>
<dbReference type="InterPro" id="IPR050640">
    <property type="entry name" value="Bact_2-comp_sensor_kinase"/>
</dbReference>
<reference evidence="18" key="1">
    <citation type="journal article" date="2019" name="Int. J. Syst. Evol. Microbiol.">
        <title>The Global Catalogue of Microorganisms (GCM) 10K type strain sequencing project: providing services to taxonomists for standard genome sequencing and annotation.</title>
        <authorList>
            <consortium name="The Broad Institute Genomics Platform"/>
            <consortium name="The Broad Institute Genome Sequencing Center for Infectious Disease"/>
            <person name="Wu L."/>
            <person name="Ma J."/>
        </authorList>
    </citation>
    <scope>NUCLEOTIDE SEQUENCE [LARGE SCALE GENOMIC DNA]</scope>
    <source>
        <strain evidence="18">KCTC 33676</strain>
    </source>
</reference>
<feature type="domain" description="HAMP" evidence="16">
    <location>
        <begin position="319"/>
        <end position="372"/>
    </location>
</feature>
<evidence type="ECO:0000256" key="12">
    <source>
        <dbReference type="ARBA" id="ARBA00023012"/>
    </source>
</evidence>
<dbReference type="Pfam" id="PF06580">
    <property type="entry name" value="His_kinase"/>
    <property type="match status" value="1"/>
</dbReference>
<accession>A0ABW5RA73</accession>
<keyword evidence="5" id="KW-0597">Phosphoprotein</keyword>
<keyword evidence="8" id="KW-0547">Nucleotide-binding</keyword>
<dbReference type="GO" id="GO:0004673">
    <property type="term" value="F:protein histidine kinase activity"/>
    <property type="evidence" value="ECO:0007669"/>
    <property type="project" value="UniProtKB-EC"/>
</dbReference>
<evidence type="ECO:0000256" key="5">
    <source>
        <dbReference type="ARBA" id="ARBA00022553"/>
    </source>
</evidence>
<keyword evidence="7 14" id="KW-0812">Transmembrane</keyword>
<sequence length="600" mass="69612">MNPLAALFPKTLRSRLFMAFVLIILLPFSVLNMYNFMSVENILEEQVSDQSHDQFENMSHTLQNFISRAFQTFVLLDQDDQVKDILVDPDKRSILENKDAVERKFFSINNTFFITTPYVYYTLLDLKSSVYSSYPPSQALYYEQVMRHSTFQELLDQREDLVWKTTANDFVSRELTKSNQFLSLFAKLRNHQNEPYGLMQVSIDITALLQSMVYQEKDGQQYFILDQEGRVVSQTVEGVMLTDAVLKQIRSDQARSYFIDSDSGSFVSYSEIPSFDWTIVRQVPQAVVYADIDQLKQKYYVMFGMLILAFIIMTLIIASTITRPLYTLQHKMKNVVKKQFKVKISEDDYRGEMLMLTQSFNQMLDDIHGLMEQNKQEVRQREAVRFQMLISQMNPHYLLNTLNIVKWSALRHQAQDIADICVSLGKLLETSLNVEVDLIHLKDELELVEAFVHIHQYKQGRSVIVRYDYDETLQYALIPKLSIQPLVENAFIHGLTLLPETESAQVTVRVRNNNQQLMVEIEDNGVGLNAGNEQPRSRKRRGIGLQNLQERLDLLFRSQGQFHMASRPGQTIVCFTIPLLMSKPYTEGGMMDVEGFDRGR</sequence>
<keyword evidence="12" id="KW-0902">Two-component regulatory system</keyword>
<comment type="caution">
    <text evidence="17">The sequence shown here is derived from an EMBL/GenBank/DDBJ whole genome shotgun (WGS) entry which is preliminary data.</text>
</comment>
<proteinExistence type="predicted"/>
<evidence type="ECO:0000256" key="14">
    <source>
        <dbReference type="SAM" id="Phobius"/>
    </source>
</evidence>
<dbReference type="RefSeq" id="WP_379929149.1">
    <property type="nucleotide sequence ID" value="NZ_JBHUMM010000014.1"/>
</dbReference>
<dbReference type="PANTHER" id="PTHR34220:SF7">
    <property type="entry name" value="SENSOR HISTIDINE KINASE YPDA"/>
    <property type="match status" value="1"/>
</dbReference>
<evidence type="ECO:0000313" key="18">
    <source>
        <dbReference type="Proteomes" id="UP001597497"/>
    </source>
</evidence>